<feature type="transmembrane region" description="Helical" evidence="1">
    <location>
        <begin position="47"/>
        <end position="70"/>
    </location>
</feature>
<dbReference type="RefSeq" id="WP_092104565.1">
    <property type="nucleotide sequence ID" value="NZ_LT629739.1"/>
</dbReference>
<feature type="transmembrane region" description="Helical" evidence="1">
    <location>
        <begin position="12"/>
        <end position="35"/>
    </location>
</feature>
<accession>A0A1H1QKN7</accession>
<organism evidence="2 3">
    <name type="scientific">Brevibacterium sandarakinum</name>
    <dbReference type="NCBI Taxonomy" id="629680"/>
    <lineage>
        <taxon>Bacteria</taxon>
        <taxon>Bacillati</taxon>
        <taxon>Actinomycetota</taxon>
        <taxon>Actinomycetes</taxon>
        <taxon>Micrococcales</taxon>
        <taxon>Brevibacteriaceae</taxon>
        <taxon>Brevibacterium</taxon>
    </lineage>
</organism>
<dbReference type="AlphaFoldDB" id="A0A1H1QKN7"/>
<evidence type="ECO:0000313" key="3">
    <source>
        <dbReference type="Proteomes" id="UP000199700"/>
    </source>
</evidence>
<sequence>MNTATGWERHLSWLVPLLLIPLSIWIFGLIAEAMLTNSDSENTASAMWIGVICVICAVVAPVVLFIMTIIGMQKTYRTSRLYARKMRKRNERAARAMEAQIVREGGPRCDATARAAARARAAQWYEKFLRGDEPEHARSFNLNLAQGERIFDQFRAKYARYYGMDVSYQTGGVFAMGSPLFVTGALIGSAIGNVNTRSRAQQMAAAQWREIQYVDVFVTDRRFIIPVGGRTLSFYYSGVVAYFPELEAMTLTLDYGDQTQPMQLFSPSVASASVLMIHQLQGADVLRSHPAVEVVRAQAISQ</sequence>
<proteinExistence type="predicted"/>
<evidence type="ECO:0000313" key="2">
    <source>
        <dbReference type="EMBL" id="SDS24038.1"/>
    </source>
</evidence>
<name>A0A1H1QKN7_BRESA</name>
<keyword evidence="1" id="KW-1133">Transmembrane helix</keyword>
<evidence type="ECO:0000256" key="1">
    <source>
        <dbReference type="SAM" id="Phobius"/>
    </source>
</evidence>
<reference evidence="2" key="1">
    <citation type="submission" date="2016-10" db="EMBL/GenBank/DDBJ databases">
        <authorList>
            <person name="Varghese N."/>
            <person name="Submissions S."/>
        </authorList>
    </citation>
    <scope>NUCLEOTIDE SEQUENCE [LARGE SCALE GENOMIC DNA]</scope>
    <source>
        <strain evidence="2">DSM 22082</strain>
    </source>
</reference>
<protein>
    <submittedName>
        <fullName evidence="2">Uncharacterized protein</fullName>
    </submittedName>
</protein>
<keyword evidence="3" id="KW-1185">Reference proteome</keyword>
<keyword evidence="1" id="KW-0472">Membrane</keyword>
<keyword evidence="1" id="KW-0812">Transmembrane</keyword>
<dbReference type="EMBL" id="LT629739">
    <property type="protein sequence ID" value="SDS24038.1"/>
    <property type="molecule type" value="Genomic_DNA"/>
</dbReference>
<dbReference type="Proteomes" id="UP000199700">
    <property type="component" value="Chromosome"/>
</dbReference>
<gene>
    <name evidence="2" type="ORF">SAMN04489751_1557</name>
</gene>
<dbReference type="OrthoDB" id="3260856at2"/>